<dbReference type="EMBL" id="JAUJWU010000005">
    <property type="protein sequence ID" value="MDN7247022.1"/>
    <property type="molecule type" value="Genomic_DNA"/>
</dbReference>
<evidence type="ECO:0000313" key="2">
    <source>
        <dbReference type="EMBL" id="MDN7247022.1"/>
    </source>
</evidence>
<evidence type="ECO:0000259" key="1">
    <source>
        <dbReference type="Pfam" id="PF07883"/>
    </source>
</evidence>
<feature type="domain" description="Cupin type-2" evidence="1">
    <location>
        <begin position="45"/>
        <end position="111"/>
    </location>
</feature>
<gene>
    <name evidence="2" type="ORF">QWY13_16195</name>
</gene>
<dbReference type="Proteomes" id="UP001172142">
    <property type="component" value="Unassembled WGS sequence"/>
</dbReference>
<dbReference type="SUPFAM" id="SSF51182">
    <property type="entry name" value="RmlC-like cupins"/>
    <property type="match status" value="1"/>
</dbReference>
<comment type="caution">
    <text evidence="2">The sequence shown here is derived from an EMBL/GenBank/DDBJ whole genome shotgun (WGS) entry which is preliminary data.</text>
</comment>
<name>A0ABT8NGL8_9BACL</name>
<keyword evidence="3" id="KW-1185">Reference proteome</keyword>
<organism evidence="2 3">
    <name type="scientific">Planococcus shenhongbingii</name>
    <dbReference type="NCBI Taxonomy" id="3058398"/>
    <lineage>
        <taxon>Bacteria</taxon>
        <taxon>Bacillati</taxon>
        <taxon>Bacillota</taxon>
        <taxon>Bacilli</taxon>
        <taxon>Bacillales</taxon>
        <taxon>Caryophanaceae</taxon>
        <taxon>Planococcus</taxon>
    </lineage>
</organism>
<sequence>MDHPLNKAFALAQAEGKIFCFLGTLLEVKITGEKTNGVFSLLEEIDPPNFSTPLHIHHNEDEFFYILEGEATFKIGEKTIAAKSGTFLFAPRDIAHMYTIEGPASARILTILTPAGLENFFIETSIPATEYKLPSADVDADMDKLFAAASKYGVEILD</sequence>
<dbReference type="PANTHER" id="PTHR36440">
    <property type="entry name" value="PUTATIVE (AFU_ORTHOLOGUE AFUA_8G07350)-RELATED"/>
    <property type="match status" value="1"/>
</dbReference>
<dbReference type="PANTHER" id="PTHR36440:SF1">
    <property type="entry name" value="PUTATIVE (AFU_ORTHOLOGUE AFUA_8G07350)-RELATED"/>
    <property type="match status" value="1"/>
</dbReference>
<proteinExistence type="predicted"/>
<dbReference type="InterPro" id="IPR011051">
    <property type="entry name" value="RmlC_Cupin_sf"/>
</dbReference>
<dbReference type="InterPro" id="IPR053146">
    <property type="entry name" value="QDO-like"/>
</dbReference>
<accession>A0ABT8NGL8</accession>
<dbReference type="InterPro" id="IPR014710">
    <property type="entry name" value="RmlC-like_jellyroll"/>
</dbReference>
<dbReference type="RefSeq" id="WP_301857349.1">
    <property type="nucleotide sequence ID" value="NZ_JAUJWU010000005.1"/>
</dbReference>
<dbReference type="Pfam" id="PF07883">
    <property type="entry name" value="Cupin_2"/>
    <property type="match status" value="1"/>
</dbReference>
<protein>
    <submittedName>
        <fullName evidence="2">Cupin domain-containing protein</fullName>
    </submittedName>
</protein>
<reference evidence="2 3" key="1">
    <citation type="submission" date="2023-07" db="EMBL/GenBank/DDBJ databases">
        <title>Novel species in genus Planococcus.</title>
        <authorList>
            <person name="Ning S."/>
        </authorList>
    </citation>
    <scope>NUCLEOTIDE SEQUENCE [LARGE SCALE GENOMIC DNA]</scope>
    <source>
        <strain evidence="2 3">N017</strain>
    </source>
</reference>
<evidence type="ECO:0000313" key="3">
    <source>
        <dbReference type="Proteomes" id="UP001172142"/>
    </source>
</evidence>
<dbReference type="Gene3D" id="2.60.120.10">
    <property type="entry name" value="Jelly Rolls"/>
    <property type="match status" value="1"/>
</dbReference>
<dbReference type="InterPro" id="IPR013096">
    <property type="entry name" value="Cupin_2"/>
</dbReference>